<reference evidence="3 4" key="1">
    <citation type="submission" date="2020-01" db="EMBL/GenBank/DDBJ databases">
        <title>Jiella pacifica sp. nov.</title>
        <authorList>
            <person name="Xue Z."/>
            <person name="Zhu S."/>
            <person name="Chen J."/>
            <person name="Yang J."/>
        </authorList>
    </citation>
    <scope>NUCLEOTIDE SEQUENCE [LARGE SCALE GENOMIC DNA]</scope>
    <source>
        <strain evidence="3 4">40Bstr34</strain>
    </source>
</reference>
<evidence type="ECO:0000256" key="1">
    <source>
        <dbReference type="SAM" id="SignalP"/>
    </source>
</evidence>
<evidence type="ECO:0000313" key="3">
    <source>
        <dbReference type="EMBL" id="NDW04140.1"/>
    </source>
</evidence>
<feature type="domain" description="DUF2147" evidence="2">
    <location>
        <begin position="71"/>
        <end position="116"/>
    </location>
</feature>
<feature type="chain" id="PRO_5026667037" evidence="1">
    <location>
        <begin position="26"/>
        <end position="117"/>
    </location>
</feature>
<name>A0A6N9SYH0_9HYPH</name>
<evidence type="ECO:0000313" key="4">
    <source>
        <dbReference type="Proteomes" id="UP000469011"/>
    </source>
</evidence>
<sequence length="117" mass="12357">MRKPQMKSLILATVLAAAFATPSFSAEPIRGKWRAPGGGIVQVSTCGGNYCATVISGRHKGKAVGRMAGSGGTYEGEVTDPRDDRTYSGSATVSKTELELTGCALKVFCKTQVWTRI</sequence>
<feature type="signal peptide" evidence="1">
    <location>
        <begin position="1"/>
        <end position="25"/>
    </location>
</feature>
<organism evidence="3 4">
    <name type="scientific">Jiella pacifica</name>
    <dbReference type="NCBI Taxonomy" id="2696469"/>
    <lineage>
        <taxon>Bacteria</taxon>
        <taxon>Pseudomonadati</taxon>
        <taxon>Pseudomonadota</taxon>
        <taxon>Alphaproteobacteria</taxon>
        <taxon>Hyphomicrobiales</taxon>
        <taxon>Aurantimonadaceae</taxon>
        <taxon>Jiella</taxon>
    </lineage>
</organism>
<keyword evidence="1" id="KW-0732">Signal</keyword>
<proteinExistence type="predicted"/>
<dbReference type="InterPro" id="IPR019223">
    <property type="entry name" value="DUF2147"/>
</dbReference>
<dbReference type="Proteomes" id="UP000469011">
    <property type="component" value="Unassembled WGS sequence"/>
</dbReference>
<keyword evidence="4" id="KW-1185">Reference proteome</keyword>
<dbReference type="Pfam" id="PF09917">
    <property type="entry name" value="DUF2147"/>
    <property type="match status" value="1"/>
</dbReference>
<dbReference type="PANTHER" id="PTHR36919">
    <property type="entry name" value="BLR1215 PROTEIN"/>
    <property type="match status" value="1"/>
</dbReference>
<dbReference type="PANTHER" id="PTHR36919:SF2">
    <property type="entry name" value="BLL6627 PROTEIN"/>
    <property type="match status" value="1"/>
</dbReference>
<gene>
    <name evidence="3" type="ORF">GTK09_06825</name>
</gene>
<protein>
    <submittedName>
        <fullName evidence="3">DUF2147 domain-containing protein</fullName>
    </submittedName>
</protein>
<dbReference type="Gene3D" id="2.40.128.520">
    <property type="match status" value="1"/>
</dbReference>
<dbReference type="EMBL" id="JAAAMG010000004">
    <property type="protein sequence ID" value="NDW04140.1"/>
    <property type="molecule type" value="Genomic_DNA"/>
</dbReference>
<comment type="caution">
    <text evidence="3">The sequence shown here is derived from an EMBL/GenBank/DDBJ whole genome shotgun (WGS) entry which is preliminary data.</text>
</comment>
<accession>A0A6N9SYH0</accession>
<dbReference type="AlphaFoldDB" id="A0A6N9SYH0"/>
<evidence type="ECO:0000259" key="2">
    <source>
        <dbReference type="Pfam" id="PF09917"/>
    </source>
</evidence>